<dbReference type="Pfam" id="PF05650">
    <property type="entry name" value="DUF802"/>
    <property type="match status" value="2"/>
</dbReference>
<evidence type="ECO:0000256" key="1">
    <source>
        <dbReference type="SAM" id="Coils"/>
    </source>
</evidence>
<sequence length="777" mass="82564">MNRFIHIVVFLAGLAAIGWIGAGYVGSNPLALSMTLLIGAFYLLGAWELYRYHQDTIAMRRLLDGQTETPESLGDWLGQVPVSLRQAVRLRIEGERAGLPGPALTPYLAGLLVLLGMLGTFLGMVVTLRGTGVALEHATDLQAIRASLAAPVQGLGFAFGTSIAGVAASAMLGLLSALCRRERQLASQGLDAAAATVLRPYSQAWQREEAFRLLQQQASMMPALVDRLQDVAQSLDRHGQETGQRLVDSQQTFHARTEAAYAQLTASVEQSLRTGLEDSAKAAGAAIAPAVEALQGQTAAMPALTDRLAEMMAALERQGQEYRQQLQSGQDDFHARTEALQTRLAESLERQLKAGAAESAQAAGEAIQPAVEAAMAALARETSAWQDALSAAVRQQLADVAGKLDSSADAVSGIWNRALEEHRAASQESVQALQASQAQFAQAAGQQVSELLASVSQRLDNVSATVSQAWDSALSSHASTSQALAEDNRKALAQAAEAFEQHAMKLVDTVGQANAELREALQSGDEARLAAWSEQTGSITASLQAQWEQAAAASEARQQQICATLEQVATDISTHAAEQSQQTMAEIRQLVQAAAEAPKAAADVIGQLRAQISDGMARDNAMLEERSRMLETLETLLDSVNHASTQQRSAIDALVTTSSELLERVGTQFAQKVDEEAGKLVHVASQVTGSAVEVASLGEALGTAVQRFSDSNEALGASLQRIEAALEKAGTRSDEQLAYYVAQAREVVDLTLMSQKQILDELQRVASGSEETEAAQS</sequence>
<dbReference type="InterPro" id="IPR008520">
    <property type="entry name" value="DUF802"/>
</dbReference>
<feature type="coiled-coil region" evidence="1">
    <location>
        <begin position="305"/>
        <end position="332"/>
    </location>
</feature>
<name>A0A4R3VHN7_9BURK</name>
<reference evidence="4 5" key="1">
    <citation type="submission" date="2019-03" db="EMBL/GenBank/DDBJ databases">
        <title>Genomic Encyclopedia of Type Strains, Phase IV (KMG-IV): sequencing the most valuable type-strain genomes for metagenomic binning, comparative biology and taxonomic classification.</title>
        <authorList>
            <person name="Goeker M."/>
        </authorList>
    </citation>
    <scope>NUCLEOTIDE SEQUENCE [LARGE SCALE GENOMIC DNA]</scope>
    <source>
        <strain evidence="4 5">DSM 100048</strain>
    </source>
</reference>
<keyword evidence="5" id="KW-1185">Reference proteome</keyword>
<evidence type="ECO:0000313" key="5">
    <source>
        <dbReference type="Proteomes" id="UP000294692"/>
    </source>
</evidence>
<gene>
    <name evidence="4" type="ORF">EV686_101742</name>
</gene>
<feature type="domain" description="DUF802" evidence="3">
    <location>
        <begin position="400"/>
        <end position="452"/>
    </location>
</feature>
<feature type="transmembrane region" description="Helical" evidence="2">
    <location>
        <begin position="104"/>
        <end position="126"/>
    </location>
</feature>
<protein>
    <submittedName>
        <fullName evidence="4">Uncharacterized protein DUF802</fullName>
    </submittedName>
</protein>
<evidence type="ECO:0000256" key="2">
    <source>
        <dbReference type="SAM" id="Phobius"/>
    </source>
</evidence>
<comment type="caution">
    <text evidence="4">The sequence shown here is derived from an EMBL/GenBank/DDBJ whole genome shotgun (WGS) entry which is preliminary data.</text>
</comment>
<feature type="domain" description="DUF802" evidence="3">
    <location>
        <begin position="455"/>
        <end position="507"/>
    </location>
</feature>
<dbReference type="Proteomes" id="UP000294692">
    <property type="component" value="Unassembled WGS sequence"/>
</dbReference>
<proteinExistence type="predicted"/>
<dbReference type="EMBL" id="SMBX01000001">
    <property type="protein sequence ID" value="TCV03278.1"/>
    <property type="molecule type" value="Genomic_DNA"/>
</dbReference>
<keyword evidence="1" id="KW-0175">Coiled coil</keyword>
<keyword evidence="2" id="KW-0472">Membrane</keyword>
<evidence type="ECO:0000259" key="3">
    <source>
        <dbReference type="Pfam" id="PF05650"/>
    </source>
</evidence>
<accession>A0A4R3VHN7</accession>
<organism evidence="4 5">
    <name type="scientific">Paracandidimonas soli</name>
    <dbReference type="NCBI Taxonomy" id="1917182"/>
    <lineage>
        <taxon>Bacteria</taxon>
        <taxon>Pseudomonadati</taxon>
        <taxon>Pseudomonadota</taxon>
        <taxon>Betaproteobacteria</taxon>
        <taxon>Burkholderiales</taxon>
        <taxon>Alcaligenaceae</taxon>
        <taxon>Paracandidimonas</taxon>
    </lineage>
</organism>
<evidence type="ECO:0000313" key="4">
    <source>
        <dbReference type="EMBL" id="TCV03278.1"/>
    </source>
</evidence>
<feature type="transmembrane region" description="Helical" evidence="2">
    <location>
        <begin position="31"/>
        <end position="50"/>
    </location>
</feature>
<keyword evidence="2" id="KW-0812">Transmembrane</keyword>
<dbReference type="AlphaFoldDB" id="A0A4R3VHN7"/>
<feature type="transmembrane region" description="Helical" evidence="2">
    <location>
        <begin position="7"/>
        <end position="25"/>
    </location>
</feature>
<dbReference type="Gene3D" id="1.20.120.20">
    <property type="entry name" value="Apolipoprotein"/>
    <property type="match status" value="1"/>
</dbReference>
<dbReference type="RefSeq" id="WP_132473572.1">
    <property type="nucleotide sequence ID" value="NZ_JBHRVM010000001.1"/>
</dbReference>
<dbReference type="OrthoDB" id="6053769at2"/>
<keyword evidence="2" id="KW-1133">Transmembrane helix</keyword>